<feature type="signal peptide" evidence="1">
    <location>
        <begin position="1"/>
        <end position="31"/>
    </location>
</feature>
<keyword evidence="4" id="KW-1185">Reference proteome</keyword>
<evidence type="ECO:0000259" key="2">
    <source>
        <dbReference type="Pfam" id="PF09687"/>
    </source>
</evidence>
<dbReference type="InterPro" id="IPR019111">
    <property type="entry name" value="PRESA_N"/>
</dbReference>
<keyword evidence="1" id="KW-0732">Signal</keyword>
<gene>
    <name evidence="3" type="ORF">POVWA1_064540</name>
</gene>
<organism evidence="3 4">
    <name type="scientific">Plasmodium ovale wallikeri</name>
    <dbReference type="NCBI Taxonomy" id="864142"/>
    <lineage>
        <taxon>Eukaryota</taxon>
        <taxon>Sar</taxon>
        <taxon>Alveolata</taxon>
        <taxon>Apicomplexa</taxon>
        <taxon>Aconoidasida</taxon>
        <taxon>Haemosporida</taxon>
        <taxon>Plasmodiidae</taxon>
        <taxon>Plasmodium</taxon>
        <taxon>Plasmodium (Plasmodium)</taxon>
    </lineage>
</organism>
<accession>A0A1A9AA53</accession>
<dbReference type="AlphaFoldDB" id="A0A1A9AA53"/>
<name>A0A1A9AA53_PLAOA</name>
<dbReference type="Gene3D" id="6.10.280.180">
    <property type="entry name" value="Plasmodium RESA, N-terminal helical domain"/>
    <property type="match status" value="1"/>
</dbReference>
<reference evidence="4" key="1">
    <citation type="submission" date="2016-05" db="EMBL/GenBank/DDBJ databases">
        <authorList>
            <person name="Naeem Raeece"/>
        </authorList>
    </citation>
    <scope>NUCLEOTIDE SEQUENCE [LARGE SCALE GENOMIC DNA]</scope>
</reference>
<feature type="domain" description="Plasmodium RESA N-terminal" evidence="2">
    <location>
        <begin position="95"/>
        <end position="216"/>
    </location>
</feature>
<dbReference type="Pfam" id="PF09687">
    <property type="entry name" value="PRESAN"/>
    <property type="match status" value="1"/>
</dbReference>
<feature type="chain" id="PRO_5008383314" evidence="1">
    <location>
        <begin position="32"/>
        <end position="236"/>
    </location>
</feature>
<protein>
    <submittedName>
        <fullName evidence="3">RAD protein</fullName>
    </submittedName>
</protein>
<dbReference type="Proteomes" id="UP000078555">
    <property type="component" value="Unassembled WGS sequence"/>
</dbReference>
<evidence type="ECO:0000256" key="1">
    <source>
        <dbReference type="SAM" id="SignalP"/>
    </source>
</evidence>
<sequence>MGFLTNRFRLSSCALFTFVLLNSLLLQVILCSPEGHAYSSEYNTKSERCLSDFSMFMNDYPKDIDFNNHVNYNVPSHLSAMVPKDYKQLEINNTITREDIKNMIKAENPFYISKKKAHTILYFYNIYLRNNYYKMINDTSARFNKLAEQHDIPKKYKKKWWNECKKDFMKGLIYLQDRTEISLSDIMKSRVIIGLYFDSHLRCIDYLWDVYMNNSSQKRFNFLIEKIMDYESSSSM</sequence>
<evidence type="ECO:0000313" key="4">
    <source>
        <dbReference type="Proteomes" id="UP000078555"/>
    </source>
</evidence>
<evidence type="ECO:0000313" key="3">
    <source>
        <dbReference type="EMBL" id="SBT53357.1"/>
    </source>
</evidence>
<dbReference type="EMBL" id="FLRD01000377">
    <property type="protein sequence ID" value="SBT53357.1"/>
    <property type="molecule type" value="Genomic_DNA"/>
</dbReference>
<dbReference type="InterPro" id="IPR044885">
    <property type="entry name" value="PRESA_N_sf"/>
</dbReference>
<proteinExistence type="predicted"/>